<dbReference type="InterPro" id="IPR002586">
    <property type="entry name" value="CobQ/CobB/MinD/ParA_Nub-bd_dom"/>
</dbReference>
<gene>
    <name evidence="2" type="ORF">LDC_2090</name>
</gene>
<name>D9PKM1_9ZZZZ</name>
<dbReference type="InterPro" id="IPR014433">
    <property type="entry name" value="CooC"/>
</dbReference>
<dbReference type="GO" id="GO:0051782">
    <property type="term" value="P:negative regulation of cell division"/>
    <property type="evidence" value="ECO:0007669"/>
    <property type="project" value="TreeGrafter"/>
</dbReference>
<dbReference type="EMBL" id="ADZX01000628">
    <property type="protein sequence ID" value="EFK95884.1"/>
    <property type="molecule type" value="Genomic_DNA"/>
</dbReference>
<dbReference type="PANTHER" id="PTHR43384:SF7">
    <property type="entry name" value="CARBON-MONOXIDE DEHYDROGENASE ACCESSORY PROTEIN"/>
    <property type="match status" value="1"/>
</dbReference>
<dbReference type="GO" id="GO:0016887">
    <property type="term" value="F:ATP hydrolysis activity"/>
    <property type="evidence" value="ECO:0007669"/>
    <property type="project" value="TreeGrafter"/>
</dbReference>
<dbReference type="GO" id="GO:0005524">
    <property type="term" value="F:ATP binding"/>
    <property type="evidence" value="ECO:0007669"/>
    <property type="project" value="TreeGrafter"/>
</dbReference>
<dbReference type="AlphaFoldDB" id="D9PKM1"/>
<dbReference type="Pfam" id="PF01656">
    <property type="entry name" value="CbiA"/>
    <property type="match status" value="1"/>
</dbReference>
<dbReference type="PIRSF" id="PIRSF005647">
    <property type="entry name" value="CooC"/>
    <property type="match status" value="1"/>
</dbReference>
<dbReference type="PANTHER" id="PTHR43384">
    <property type="entry name" value="SEPTUM SITE-DETERMINING PROTEIN MIND HOMOLOG, CHLOROPLASTIC-RELATED"/>
    <property type="match status" value="1"/>
</dbReference>
<protein>
    <submittedName>
        <fullName evidence="2">CODH nickel-insertion accessory protein</fullName>
    </submittedName>
</protein>
<dbReference type="InterPro" id="IPR027417">
    <property type="entry name" value="P-loop_NTPase"/>
</dbReference>
<dbReference type="Gene3D" id="3.40.50.300">
    <property type="entry name" value="P-loop containing nucleotide triphosphate hydrolases"/>
    <property type="match status" value="1"/>
</dbReference>
<feature type="domain" description="CobQ/CobB/MinD/ParA nucleotide binding" evidence="1">
    <location>
        <begin position="4"/>
        <end position="227"/>
    </location>
</feature>
<evidence type="ECO:0000313" key="2">
    <source>
        <dbReference type="EMBL" id="EFK95884.1"/>
    </source>
</evidence>
<dbReference type="GO" id="GO:0009898">
    <property type="term" value="C:cytoplasmic side of plasma membrane"/>
    <property type="evidence" value="ECO:0007669"/>
    <property type="project" value="TreeGrafter"/>
</dbReference>
<sequence length="253" mass="27810">MAKIIVSTGRGGTGKTTFVALAARYLEPPSLLIDLDPDQNLADMLGINLEEGQVKTVSDALYGIIQEKKSGTGPVSTPLHSQMEYLLQSDCLYEGDRFDLLTLGAKLVPGCYCVPDDLLKVNIPRLAESYRNVVIDSPAGVEHLNRKVTSKINELFVFLDPSLKSIKHIKRVEDITKSVGIHYDHISIVGNHEFTPETEDYLRKATQNYIGKVAYDEELRKYNLSGKSLLGLPDDSAACLSVKSILKDTGSIV</sequence>
<reference evidence="2" key="2">
    <citation type="journal article" date="2011" name="Microb. Ecol.">
        <title>Taxonomic and Functional Metagenomic Profiling of the Microbial Community in the Anoxic Sediment of a Sub-saline Shallow Lake (Laguna de Carrizo, Central Spain).</title>
        <authorList>
            <person name="Ferrer M."/>
            <person name="Guazzaroni M.E."/>
            <person name="Richter M."/>
            <person name="Garcia-Salamanca A."/>
            <person name="Yarza P."/>
            <person name="Suarez-Suarez A."/>
            <person name="Solano J."/>
            <person name="Alcaide M."/>
            <person name="van Dillewijn P."/>
            <person name="Molina-Henares M.A."/>
            <person name="Lopez-Cortes N."/>
            <person name="Al-Ramahi Y."/>
            <person name="Guerrero C."/>
            <person name="Acosta A."/>
            <person name="de Eugenio L.I."/>
            <person name="Martinez V."/>
            <person name="Marques S."/>
            <person name="Rojo F."/>
            <person name="Santero E."/>
            <person name="Genilloud O."/>
            <person name="Perez-Perez J."/>
            <person name="Rossello-Mora R."/>
            <person name="Ramos J.L."/>
        </authorList>
    </citation>
    <scope>NUCLEOTIDE SEQUENCE</scope>
</reference>
<comment type="caution">
    <text evidence="2">The sequence shown here is derived from an EMBL/GenBank/DDBJ whole genome shotgun (WGS) entry which is preliminary data.</text>
</comment>
<dbReference type="GO" id="GO:0005829">
    <property type="term" value="C:cytosol"/>
    <property type="evidence" value="ECO:0007669"/>
    <property type="project" value="TreeGrafter"/>
</dbReference>
<dbReference type="SUPFAM" id="SSF52540">
    <property type="entry name" value="P-loop containing nucleoside triphosphate hydrolases"/>
    <property type="match status" value="1"/>
</dbReference>
<accession>D9PKM1</accession>
<evidence type="ECO:0000259" key="1">
    <source>
        <dbReference type="Pfam" id="PF01656"/>
    </source>
</evidence>
<organism evidence="2">
    <name type="scientific">sediment metagenome</name>
    <dbReference type="NCBI Taxonomy" id="749907"/>
    <lineage>
        <taxon>unclassified sequences</taxon>
        <taxon>metagenomes</taxon>
        <taxon>ecological metagenomes</taxon>
    </lineage>
</organism>
<reference evidence="2" key="1">
    <citation type="submission" date="2010-07" db="EMBL/GenBank/DDBJ databases">
        <authorList>
            <consortium name="CONSOLIDER consortium CSD2007-00005"/>
            <person name="Guazzaroni M.-E."/>
            <person name="Richter M."/>
            <person name="Garcia-Salamanca A."/>
            <person name="Yarza P."/>
            <person name="Ferrer M."/>
        </authorList>
    </citation>
    <scope>NUCLEOTIDE SEQUENCE</scope>
</reference>
<dbReference type="InterPro" id="IPR050625">
    <property type="entry name" value="ParA/MinD_ATPase"/>
</dbReference>
<proteinExistence type="predicted"/>